<name>A0A4Y2N511_ARAVE</name>
<dbReference type="EMBL" id="BGPR01008416">
    <property type="protein sequence ID" value="GBN33690.1"/>
    <property type="molecule type" value="Genomic_DNA"/>
</dbReference>
<evidence type="ECO:0000313" key="1">
    <source>
        <dbReference type="EMBL" id="GBN33690.1"/>
    </source>
</evidence>
<comment type="caution">
    <text evidence="1">The sequence shown here is derived from an EMBL/GenBank/DDBJ whole genome shotgun (WGS) entry which is preliminary data.</text>
</comment>
<proteinExistence type="predicted"/>
<reference evidence="1 2" key="1">
    <citation type="journal article" date="2019" name="Sci. Rep.">
        <title>Orb-weaving spider Araneus ventricosus genome elucidates the spidroin gene catalogue.</title>
        <authorList>
            <person name="Kono N."/>
            <person name="Nakamura H."/>
            <person name="Ohtoshi R."/>
            <person name="Moran D.A.P."/>
            <person name="Shinohara A."/>
            <person name="Yoshida Y."/>
            <person name="Fujiwara M."/>
            <person name="Mori M."/>
            <person name="Tomita M."/>
            <person name="Arakawa K."/>
        </authorList>
    </citation>
    <scope>NUCLEOTIDE SEQUENCE [LARGE SCALE GENOMIC DNA]</scope>
</reference>
<keyword evidence="2" id="KW-1185">Reference proteome</keyword>
<evidence type="ECO:0000313" key="2">
    <source>
        <dbReference type="Proteomes" id="UP000499080"/>
    </source>
</evidence>
<organism evidence="1 2">
    <name type="scientific">Araneus ventricosus</name>
    <name type="common">Orbweaver spider</name>
    <name type="synonym">Epeira ventricosa</name>
    <dbReference type="NCBI Taxonomy" id="182803"/>
    <lineage>
        <taxon>Eukaryota</taxon>
        <taxon>Metazoa</taxon>
        <taxon>Ecdysozoa</taxon>
        <taxon>Arthropoda</taxon>
        <taxon>Chelicerata</taxon>
        <taxon>Arachnida</taxon>
        <taxon>Araneae</taxon>
        <taxon>Araneomorphae</taxon>
        <taxon>Entelegynae</taxon>
        <taxon>Araneoidea</taxon>
        <taxon>Araneidae</taxon>
        <taxon>Araneus</taxon>
    </lineage>
</organism>
<sequence length="87" mass="9632">MAVSCMNDVSPALMQCHLTHEEGVFDPALWCDSDLSPFYLLLPNLVGVVLTQPLDNPDTNPVKIPRRQNISAFISVLDVKHNESGKK</sequence>
<dbReference type="Proteomes" id="UP000499080">
    <property type="component" value="Unassembled WGS sequence"/>
</dbReference>
<dbReference type="AlphaFoldDB" id="A0A4Y2N511"/>
<protein>
    <submittedName>
        <fullName evidence="1">Uncharacterized protein</fullName>
    </submittedName>
</protein>
<gene>
    <name evidence="1" type="ORF">AVEN_259782_1</name>
</gene>
<accession>A0A4Y2N511</accession>